<dbReference type="Proteomes" id="UP001189624">
    <property type="component" value="Chromosome 11"/>
</dbReference>
<protein>
    <recommendedName>
        <fullName evidence="4">Albumin I chain a domain-containing protein</fullName>
    </recommendedName>
</protein>
<accession>A0AA86W5A3</accession>
<proteinExistence type="predicted"/>
<evidence type="ECO:0000256" key="2">
    <source>
        <dbReference type="ARBA" id="ARBA00023157"/>
    </source>
</evidence>
<evidence type="ECO:0000259" key="4">
    <source>
        <dbReference type="Pfam" id="PF16720"/>
    </source>
</evidence>
<organism evidence="5 6">
    <name type="scientific">Sphenostylis stenocarpa</name>
    <dbReference type="NCBI Taxonomy" id="92480"/>
    <lineage>
        <taxon>Eukaryota</taxon>
        <taxon>Viridiplantae</taxon>
        <taxon>Streptophyta</taxon>
        <taxon>Embryophyta</taxon>
        <taxon>Tracheophyta</taxon>
        <taxon>Spermatophyta</taxon>
        <taxon>Magnoliopsida</taxon>
        <taxon>eudicotyledons</taxon>
        <taxon>Gunneridae</taxon>
        <taxon>Pentapetalae</taxon>
        <taxon>rosids</taxon>
        <taxon>fabids</taxon>
        <taxon>Fabales</taxon>
        <taxon>Fabaceae</taxon>
        <taxon>Papilionoideae</taxon>
        <taxon>50 kb inversion clade</taxon>
        <taxon>NPAAA clade</taxon>
        <taxon>indigoferoid/millettioid clade</taxon>
        <taxon>Phaseoleae</taxon>
        <taxon>Sphenostylis</taxon>
    </lineage>
</organism>
<dbReference type="Pfam" id="PF16720">
    <property type="entry name" value="Albumin_I_a"/>
    <property type="match status" value="1"/>
</dbReference>
<gene>
    <name evidence="5" type="ORF">AYBTSS11_LOCUS30522</name>
</gene>
<sequence>MAFVRLAALFFALFFLATSVLSMKSTEAASCSATCTVGLSKPCGSTSCICSPVLLLAGICSSGVESLEKKIDEHPNLCRSDDDCVKKGSGDYCAPYPYQHVHYGWCFDSNSRMLKNFLALPKGMAK</sequence>
<feature type="signal peptide" evidence="3">
    <location>
        <begin position="1"/>
        <end position="22"/>
    </location>
</feature>
<evidence type="ECO:0000313" key="5">
    <source>
        <dbReference type="EMBL" id="CAJ1978329.1"/>
    </source>
</evidence>
<dbReference type="AlphaFoldDB" id="A0AA86W5A3"/>
<keyword evidence="1" id="KW-0960">Knottin</keyword>
<reference evidence="5" key="1">
    <citation type="submission" date="2023-10" db="EMBL/GenBank/DDBJ databases">
        <authorList>
            <person name="Domelevo Entfellner J.-B."/>
        </authorList>
    </citation>
    <scope>NUCLEOTIDE SEQUENCE</scope>
</reference>
<keyword evidence="2" id="KW-1015">Disulfide bond</keyword>
<dbReference type="Gramene" id="rna-AYBTSS11_LOCUS30522">
    <property type="protein sequence ID" value="CAJ1978329.1"/>
    <property type="gene ID" value="gene-AYBTSS11_LOCUS30522"/>
</dbReference>
<evidence type="ECO:0000313" key="6">
    <source>
        <dbReference type="Proteomes" id="UP001189624"/>
    </source>
</evidence>
<keyword evidence="3" id="KW-0732">Signal</keyword>
<name>A0AA86W5A3_9FABA</name>
<dbReference type="InterPro" id="IPR032000">
    <property type="entry name" value="Albumin_I_a"/>
</dbReference>
<dbReference type="EMBL" id="OY731408">
    <property type="protein sequence ID" value="CAJ1978329.1"/>
    <property type="molecule type" value="Genomic_DNA"/>
</dbReference>
<feature type="domain" description="Albumin I chain a" evidence="4">
    <location>
        <begin position="73"/>
        <end position="119"/>
    </location>
</feature>
<evidence type="ECO:0000256" key="1">
    <source>
        <dbReference type="ARBA" id="ARBA00022854"/>
    </source>
</evidence>
<evidence type="ECO:0000256" key="3">
    <source>
        <dbReference type="SAM" id="SignalP"/>
    </source>
</evidence>
<feature type="chain" id="PRO_5041743584" description="Albumin I chain a domain-containing protein" evidence="3">
    <location>
        <begin position="23"/>
        <end position="126"/>
    </location>
</feature>
<keyword evidence="6" id="KW-1185">Reference proteome</keyword>